<dbReference type="GO" id="GO:0042597">
    <property type="term" value="C:periplasmic space"/>
    <property type="evidence" value="ECO:0007669"/>
    <property type="project" value="UniProtKB-SubCell"/>
</dbReference>
<dbReference type="InterPro" id="IPR011042">
    <property type="entry name" value="6-blade_b-propeller_TolB-like"/>
</dbReference>
<feature type="signal peptide" evidence="5">
    <location>
        <begin position="1"/>
        <end position="22"/>
    </location>
</feature>
<dbReference type="GO" id="GO:0017038">
    <property type="term" value="P:protein import"/>
    <property type="evidence" value="ECO:0007669"/>
    <property type="project" value="InterPro"/>
</dbReference>
<dbReference type="InterPro" id="IPR011659">
    <property type="entry name" value="WD40"/>
</dbReference>
<dbReference type="SUPFAM" id="SSF52964">
    <property type="entry name" value="TolB, N-terminal domain"/>
    <property type="match status" value="1"/>
</dbReference>
<comment type="subcellular location">
    <subcellularLocation>
        <location evidence="1 5">Periplasm</location>
    </subcellularLocation>
</comment>
<feature type="chain" id="PRO_5028545667" description="Tol-Pal system protein TolB" evidence="5">
    <location>
        <begin position="23"/>
        <end position="429"/>
    </location>
</feature>
<evidence type="ECO:0000259" key="6">
    <source>
        <dbReference type="Pfam" id="PF04052"/>
    </source>
</evidence>
<comment type="similarity">
    <text evidence="2 5">Belongs to the TolB family.</text>
</comment>
<protein>
    <recommendedName>
        <fullName evidence="5">Tol-Pal system protein TolB</fullName>
    </recommendedName>
</protein>
<evidence type="ECO:0000256" key="1">
    <source>
        <dbReference type="ARBA" id="ARBA00004418"/>
    </source>
</evidence>
<dbReference type="SUPFAM" id="SSF69304">
    <property type="entry name" value="Tricorn protease N-terminal domain"/>
    <property type="match status" value="1"/>
</dbReference>
<proteinExistence type="inferred from homology"/>
<organism evidence="7">
    <name type="scientific">uncultured Thiotrichaceae bacterium</name>
    <dbReference type="NCBI Taxonomy" id="298394"/>
    <lineage>
        <taxon>Bacteria</taxon>
        <taxon>Pseudomonadati</taxon>
        <taxon>Pseudomonadota</taxon>
        <taxon>Gammaproteobacteria</taxon>
        <taxon>Thiotrichales</taxon>
        <taxon>Thiotrichaceae</taxon>
        <taxon>environmental samples</taxon>
    </lineage>
</organism>
<comment type="function">
    <text evidence="5">Part of the Tol-Pal system, which plays a role in outer membrane invagination during cell division and is important for maintaining outer membrane integrity.</text>
</comment>
<evidence type="ECO:0000256" key="3">
    <source>
        <dbReference type="ARBA" id="ARBA00022729"/>
    </source>
</evidence>
<dbReference type="HAMAP" id="MF_00671">
    <property type="entry name" value="TolB"/>
    <property type="match status" value="1"/>
</dbReference>
<keyword evidence="3 5" id="KW-0732">Signal</keyword>
<keyword evidence="5" id="KW-0131">Cell cycle</keyword>
<keyword evidence="4 5" id="KW-0574">Periplasm</keyword>
<feature type="domain" description="TolB N-terminal" evidence="6">
    <location>
        <begin position="31"/>
        <end position="124"/>
    </location>
</feature>
<accession>A0A6S6U5Y8</accession>
<dbReference type="AlphaFoldDB" id="A0A6S6U5Y8"/>
<dbReference type="EMBL" id="CACVAY010000117">
    <property type="protein sequence ID" value="CAA6824173.1"/>
    <property type="molecule type" value="Genomic_DNA"/>
</dbReference>
<dbReference type="PANTHER" id="PTHR36842">
    <property type="entry name" value="PROTEIN TOLB HOMOLOG"/>
    <property type="match status" value="1"/>
</dbReference>
<sequence precursor="true">MKKLLQLTLLLLLPLVASFTHADIDLVIDKSGEDARLKLVMAPFEGDQRARQMQTVIRDDLKRSGQFSFVALPKTIYISPFGGSLNPQTLKPTGAEFLLRGKTVPIGQGFNLEVEIIDMNNGRKLTGFRTNYHQKQRRIAHQTADAIYKQFTGVRGAFDTRIAYVASQGAGENRSFKLIVADADGHDPQTLVTSHEPIMSTAWGPQARRIAYVSFESGRPAVFIQDVMTGERRTVSARRGINGSPAWSKNGRQLALSLSVEGNPEIYILNLADGNLTRLTHSRAIDTEPSWTADGRSIVFTSDRGGNPQLYKISANANAGKPQRLTFEGKYNSAPSIQGQKMAMIRQQGGKFQVALMDLTNRASEVISRGSLDESPSIAPNGGMVLYETRGIARKHVLAVASGNGLEKSVLHSPYQNVGHPSWSPFLYH</sequence>
<evidence type="ECO:0000256" key="4">
    <source>
        <dbReference type="ARBA" id="ARBA00022764"/>
    </source>
</evidence>
<reference evidence="7" key="1">
    <citation type="submission" date="2020-01" db="EMBL/GenBank/DDBJ databases">
        <authorList>
            <person name="Meier V. D."/>
            <person name="Meier V D."/>
        </authorList>
    </citation>
    <scope>NUCLEOTIDE SEQUENCE</scope>
    <source>
        <strain evidence="7">HLG_WM_MAG_07</strain>
    </source>
</reference>
<dbReference type="InterPro" id="IPR007195">
    <property type="entry name" value="TolB_N"/>
</dbReference>
<dbReference type="NCBIfam" id="TIGR02800">
    <property type="entry name" value="propeller_TolB"/>
    <property type="match status" value="1"/>
</dbReference>
<keyword evidence="5" id="KW-0132">Cell division</keyword>
<dbReference type="Pfam" id="PF04052">
    <property type="entry name" value="TolB_N"/>
    <property type="match status" value="1"/>
</dbReference>
<comment type="subunit">
    <text evidence="5">The Tol-Pal system is composed of five core proteins: the inner membrane proteins TolA, TolQ and TolR, the periplasmic protein TolB and the outer membrane protein Pal. They form a network linking the inner and outer membranes and the peptidoglycan layer.</text>
</comment>
<name>A0A6S6U5Y8_9GAMM</name>
<dbReference type="Gene3D" id="2.120.10.30">
    <property type="entry name" value="TolB, C-terminal domain"/>
    <property type="match status" value="1"/>
</dbReference>
<evidence type="ECO:0000313" key="7">
    <source>
        <dbReference type="EMBL" id="CAA6824173.1"/>
    </source>
</evidence>
<dbReference type="GO" id="GO:0051301">
    <property type="term" value="P:cell division"/>
    <property type="evidence" value="ECO:0007669"/>
    <property type="project" value="UniProtKB-UniRule"/>
</dbReference>
<dbReference type="Pfam" id="PF07676">
    <property type="entry name" value="PD40"/>
    <property type="match status" value="2"/>
</dbReference>
<gene>
    <name evidence="5" type="primary">tolB</name>
    <name evidence="7" type="ORF">HELGO_WM6785</name>
</gene>
<dbReference type="PANTHER" id="PTHR36842:SF1">
    <property type="entry name" value="PROTEIN TOLB"/>
    <property type="match status" value="1"/>
</dbReference>
<dbReference type="Gene3D" id="3.40.50.10070">
    <property type="entry name" value="TolB, N-terminal domain"/>
    <property type="match status" value="1"/>
</dbReference>
<dbReference type="InterPro" id="IPR014167">
    <property type="entry name" value="Tol-Pal_TolB"/>
</dbReference>
<evidence type="ECO:0000256" key="5">
    <source>
        <dbReference type="HAMAP-Rule" id="MF_00671"/>
    </source>
</evidence>
<evidence type="ECO:0000256" key="2">
    <source>
        <dbReference type="ARBA" id="ARBA00009820"/>
    </source>
</evidence>